<feature type="compositionally biased region" description="Gly residues" evidence="1">
    <location>
        <begin position="265"/>
        <end position="277"/>
    </location>
</feature>
<evidence type="ECO:0000313" key="3">
    <source>
        <dbReference type="EMBL" id="GLC48762.1"/>
    </source>
</evidence>
<comment type="caution">
    <text evidence="3">The sequence shown here is derived from an EMBL/GenBank/DDBJ whole genome shotgun (WGS) entry which is preliminary data.</text>
</comment>
<proteinExistence type="predicted"/>
<feature type="region of interest" description="Disordered" evidence="1">
    <location>
        <begin position="185"/>
        <end position="297"/>
    </location>
</feature>
<protein>
    <submittedName>
        <fullName evidence="3">Uncharacterized protein</fullName>
    </submittedName>
</protein>
<dbReference type="GO" id="GO:0005886">
    <property type="term" value="C:plasma membrane"/>
    <property type="evidence" value="ECO:0007669"/>
    <property type="project" value="TreeGrafter"/>
</dbReference>
<keyword evidence="2" id="KW-0812">Transmembrane</keyword>
<feature type="transmembrane region" description="Helical" evidence="2">
    <location>
        <begin position="44"/>
        <end position="63"/>
    </location>
</feature>
<dbReference type="Proteomes" id="UP001165080">
    <property type="component" value="Unassembled WGS sequence"/>
</dbReference>
<reference evidence="3 4" key="1">
    <citation type="journal article" date="2023" name="Commun. Biol.">
        <title>Reorganization of the ancestral sex-determining regions during the evolution of trioecy in Pleodorina starrii.</title>
        <authorList>
            <person name="Takahashi K."/>
            <person name="Suzuki S."/>
            <person name="Kawai-Toyooka H."/>
            <person name="Yamamoto K."/>
            <person name="Hamaji T."/>
            <person name="Ootsuki R."/>
            <person name="Yamaguchi H."/>
            <person name="Kawachi M."/>
            <person name="Higashiyama T."/>
            <person name="Nozaki H."/>
        </authorList>
    </citation>
    <scope>NUCLEOTIDE SEQUENCE [LARGE SCALE GENOMIC DNA]</scope>
    <source>
        <strain evidence="3 4">NIES-4479</strain>
    </source>
</reference>
<feature type="transmembrane region" description="Helical" evidence="2">
    <location>
        <begin position="12"/>
        <end position="32"/>
    </location>
</feature>
<keyword evidence="2" id="KW-1133">Transmembrane helix</keyword>
<dbReference type="PANTHER" id="PTHR34821">
    <property type="entry name" value="INNER MEMBRANE PROTEIN YDCZ"/>
    <property type="match status" value="1"/>
</dbReference>
<gene>
    <name evidence="3" type="primary">PLEST012075</name>
    <name evidence="3" type="ORF">PLESTB_000134000</name>
</gene>
<keyword evidence="2" id="KW-0472">Membrane</keyword>
<dbReference type="EMBL" id="BRXU01000001">
    <property type="protein sequence ID" value="GLC48762.1"/>
    <property type="molecule type" value="Genomic_DNA"/>
</dbReference>
<feature type="transmembrane region" description="Helical" evidence="2">
    <location>
        <begin position="110"/>
        <end position="134"/>
    </location>
</feature>
<organism evidence="3 4">
    <name type="scientific">Pleodorina starrii</name>
    <dbReference type="NCBI Taxonomy" id="330485"/>
    <lineage>
        <taxon>Eukaryota</taxon>
        <taxon>Viridiplantae</taxon>
        <taxon>Chlorophyta</taxon>
        <taxon>core chlorophytes</taxon>
        <taxon>Chlorophyceae</taxon>
        <taxon>CS clade</taxon>
        <taxon>Chlamydomonadales</taxon>
        <taxon>Volvocaceae</taxon>
        <taxon>Pleodorina</taxon>
    </lineage>
</organism>
<name>A0A9W6EXJ6_9CHLO</name>
<dbReference type="PANTHER" id="PTHR34821:SF2">
    <property type="entry name" value="INNER MEMBRANE PROTEIN YDCZ"/>
    <property type="match status" value="1"/>
</dbReference>
<dbReference type="InterPro" id="IPR006750">
    <property type="entry name" value="YdcZ"/>
</dbReference>
<feature type="transmembrane region" description="Helical" evidence="2">
    <location>
        <begin position="83"/>
        <end position="103"/>
    </location>
</feature>
<feature type="compositionally biased region" description="Low complexity" evidence="1">
    <location>
        <begin position="185"/>
        <end position="196"/>
    </location>
</feature>
<accession>A0A9W6EXJ6</accession>
<evidence type="ECO:0000256" key="1">
    <source>
        <dbReference type="SAM" id="MobiDB-lite"/>
    </source>
</evidence>
<sequence length="297" mass="29175">MVAHGLEASSAYIAGCVCAAAAGAFLATQSGINSTLGSLAGRSFASVVSFAVGLAALVVFFLVDVYGLGNKGPDRHSVAAAPWWAWTGGLLGAFYVAVVIIFVRTLGAATLMAIFVTAQLSTAVALDALGWVGLRRRPLHWARIAGLILMIGGVALVTYFDGSRGVRGAASPATAAAASAATGGTAPAATAAGPGAQSKVGDSDSDPLLPERAPRASDGAGFGVQLPAAEAEVEGRSGATEDDAPTRRLLGGGSEEELGREAEGEGGGGDGGGGGGDVELALRGRRGALSSAALPSG</sequence>
<dbReference type="OrthoDB" id="545008at2759"/>
<keyword evidence="4" id="KW-1185">Reference proteome</keyword>
<evidence type="ECO:0000313" key="4">
    <source>
        <dbReference type="Proteomes" id="UP001165080"/>
    </source>
</evidence>
<dbReference type="AlphaFoldDB" id="A0A9W6EXJ6"/>
<dbReference type="Pfam" id="PF04657">
    <property type="entry name" value="DMT_YdcZ"/>
    <property type="match status" value="1"/>
</dbReference>
<evidence type="ECO:0000256" key="2">
    <source>
        <dbReference type="SAM" id="Phobius"/>
    </source>
</evidence>
<feature type="transmembrane region" description="Helical" evidence="2">
    <location>
        <begin position="140"/>
        <end position="160"/>
    </location>
</feature>